<dbReference type="EMBL" id="QTSX02007113">
    <property type="protein sequence ID" value="KAJ9051378.1"/>
    <property type="molecule type" value="Genomic_DNA"/>
</dbReference>
<organism evidence="1 2">
    <name type="scientific">Entomophthora muscae</name>
    <dbReference type="NCBI Taxonomy" id="34485"/>
    <lineage>
        <taxon>Eukaryota</taxon>
        <taxon>Fungi</taxon>
        <taxon>Fungi incertae sedis</taxon>
        <taxon>Zoopagomycota</taxon>
        <taxon>Entomophthoromycotina</taxon>
        <taxon>Entomophthoromycetes</taxon>
        <taxon>Entomophthorales</taxon>
        <taxon>Entomophthoraceae</taxon>
        <taxon>Entomophthora</taxon>
    </lineage>
</organism>
<evidence type="ECO:0000313" key="1">
    <source>
        <dbReference type="EMBL" id="KAJ9051378.1"/>
    </source>
</evidence>
<comment type="caution">
    <text evidence="1">The sequence shown here is derived from an EMBL/GenBank/DDBJ whole genome shotgun (WGS) entry which is preliminary data.</text>
</comment>
<feature type="non-terminal residue" evidence="1">
    <location>
        <position position="1"/>
    </location>
</feature>
<name>A0ACC2RMY2_9FUNG</name>
<gene>
    <name evidence="1" type="ORF">DSO57_1005086</name>
</gene>
<dbReference type="Proteomes" id="UP001165960">
    <property type="component" value="Unassembled WGS sequence"/>
</dbReference>
<reference evidence="1" key="1">
    <citation type="submission" date="2022-04" db="EMBL/GenBank/DDBJ databases">
        <title>Genome of the entomopathogenic fungus Entomophthora muscae.</title>
        <authorList>
            <person name="Elya C."/>
            <person name="Lovett B.R."/>
            <person name="Lee E."/>
            <person name="Macias A.M."/>
            <person name="Hajek A.E."/>
            <person name="De Bivort B.L."/>
            <person name="Kasson M.T."/>
            <person name="De Fine Licht H.H."/>
            <person name="Stajich J.E."/>
        </authorList>
    </citation>
    <scope>NUCLEOTIDE SEQUENCE</scope>
    <source>
        <strain evidence="1">Berkeley</strain>
    </source>
</reference>
<accession>A0ACC2RMY2</accession>
<keyword evidence="2" id="KW-1185">Reference proteome</keyword>
<protein>
    <submittedName>
        <fullName evidence="1">Uncharacterized protein</fullName>
    </submittedName>
</protein>
<sequence length="139" mass="16356">EDLVFNFCQFISEKPAKCHDMILEFNSWDECKSMTIKYFGNIHMDIVKKLEMIHIQDYETNEDFIDAYCVLACLSIQQEVQKGHRSSKSDIERDFNSGIGLNFFKRAVPLVYCIVIEERDNEDLLEAYELAEKLFLHQS</sequence>
<evidence type="ECO:0000313" key="2">
    <source>
        <dbReference type="Proteomes" id="UP001165960"/>
    </source>
</evidence>
<proteinExistence type="predicted"/>